<evidence type="ECO:0000256" key="2">
    <source>
        <dbReference type="SAM" id="MobiDB-lite"/>
    </source>
</evidence>
<dbReference type="EMBL" id="JAAAIN010000968">
    <property type="protein sequence ID" value="KAG0308864.1"/>
    <property type="molecule type" value="Genomic_DNA"/>
</dbReference>
<dbReference type="SMART" id="SM01026">
    <property type="entry name" value="Beach"/>
    <property type="match status" value="1"/>
</dbReference>
<feature type="compositionally biased region" description="Polar residues" evidence="2">
    <location>
        <begin position="1436"/>
        <end position="1448"/>
    </location>
</feature>
<feature type="region of interest" description="Disordered" evidence="2">
    <location>
        <begin position="1434"/>
        <end position="1481"/>
    </location>
</feature>
<feature type="repeat" description="WD" evidence="1">
    <location>
        <begin position="1519"/>
        <end position="1560"/>
    </location>
</feature>
<feature type="domain" description="BEACH" evidence="3">
    <location>
        <begin position="389"/>
        <end position="648"/>
    </location>
</feature>
<feature type="region of interest" description="Disordered" evidence="2">
    <location>
        <begin position="1369"/>
        <end position="1388"/>
    </location>
</feature>
<feature type="compositionally biased region" description="Low complexity" evidence="2">
    <location>
        <begin position="1372"/>
        <end position="1388"/>
    </location>
</feature>
<dbReference type="Gene3D" id="1.10.510.10">
    <property type="entry name" value="Transferase(Phosphotransferase) domain 1"/>
    <property type="match status" value="1"/>
</dbReference>
<evidence type="ECO:0000313" key="5">
    <source>
        <dbReference type="Proteomes" id="UP000823405"/>
    </source>
</evidence>
<comment type="caution">
    <text evidence="4">The sequence shown here is derived from an EMBL/GenBank/DDBJ whole genome shotgun (WGS) entry which is preliminary data.</text>
</comment>
<protein>
    <submittedName>
        <fullName evidence="4">WD repeat-containing protein 81</fullName>
    </submittedName>
</protein>
<dbReference type="PROSITE" id="PS50197">
    <property type="entry name" value="BEACH"/>
    <property type="match status" value="1"/>
</dbReference>
<feature type="region of interest" description="Disordered" evidence="2">
    <location>
        <begin position="70"/>
        <end position="93"/>
    </location>
</feature>
<dbReference type="SUPFAM" id="SSF50978">
    <property type="entry name" value="WD40 repeat-like"/>
    <property type="match status" value="1"/>
</dbReference>
<keyword evidence="1" id="KW-0853">WD repeat</keyword>
<dbReference type="InterPro" id="IPR011009">
    <property type="entry name" value="Kinase-like_dom_sf"/>
</dbReference>
<dbReference type="OrthoDB" id="26681at2759"/>
<dbReference type="SUPFAM" id="SSF56112">
    <property type="entry name" value="Protein kinase-like (PK-like)"/>
    <property type="match status" value="1"/>
</dbReference>
<accession>A0A9P6UKU0</accession>
<feature type="region of interest" description="Disordered" evidence="2">
    <location>
        <begin position="169"/>
        <end position="220"/>
    </location>
</feature>
<keyword evidence="5" id="KW-1185">Reference proteome</keyword>
<dbReference type="InterPro" id="IPR000409">
    <property type="entry name" value="BEACH_dom"/>
</dbReference>
<dbReference type="SMART" id="SM00320">
    <property type="entry name" value="WD40"/>
    <property type="match status" value="6"/>
</dbReference>
<dbReference type="InterPro" id="IPR036322">
    <property type="entry name" value="WD40_repeat_dom_sf"/>
</dbReference>
<dbReference type="InterPro" id="IPR036372">
    <property type="entry name" value="BEACH_dom_sf"/>
</dbReference>
<organism evidence="4 5">
    <name type="scientific">Linnemannia gamsii</name>
    <dbReference type="NCBI Taxonomy" id="64522"/>
    <lineage>
        <taxon>Eukaryota</taxon>
        <taxon>Fungi</taxon>
        <taxon>Fungi incertae sedis</taxon>
        <taxon>Mucoromycota</taxon>
        <taxon>Mortierellomycotina</taxon>
        <taxon>Mortierellomycetes</taxon>
        <taxon>Mortierellales</taxon>
        <taxon>Mortierellaceae</taxon>
        <taxon>Linnemannia</taxon>
    </lineage>
</organism>
<dbReference type="CDD" id="cd06071">
    <property type="entry name" value="Beach"/>
    <property type="match status" value="1"/>
</dbReference>
<dbReference type="InterPro" id="IPR001680">
    <property type="entry name" value="WD40_rpt"/>
</dbReference>
<dbReference type="Pfam" id="PF00400">
    <property type="entry name" value="WD40"/>
    <property type="match status" value="2"/>
</dbReference>
<proteinExistence type="predicted"/>
<reference evidence="4" key="1">
    <citation type="journal article" date="2020" name="Fungal Divers.">
        <title>Resolving the Mortierellaceae phylogeny through synthesis of multi-gene phylogenetics and phylogenomics.</title>
        <authorList>
            <person name="Vandepol N."/>
            <person name="Liber J."/>
            <person name="Desiro A."/>
            <person name="Na H."/>
            <person name="Kennedy M."/>
            <person name="Barry K."/>
            <person name="Grigoriev I.V."/>
            <person name="Miller A.N."/>
            <person name="O'Donnell K."/>
            <person name="Stajich J.E."/>
            <person name="Bonito G."/>
        </authorList>
    </citation>
    <scope>NUCLEOTIDE SEQUENCE</scope>
    <source>
        <strain evidence="4">NVP60</strain>
    </source>
</reference>
<feature type="compositionally biased region" description="Polar residues" evidence="2">
    <location>
        <begin position="687"/>
        <end position="708"/>
    </location>
</feature>
<sequence length="1825" mass="201626">MFGAGLNATELAELIERDLQLHVAFPCFPLDSSLGHTACSVVQKSWLDQLHNGTATSLYGSKGSLVKEGANGSNSNGISNGNGNASTSSSSATTGVGEVNVFINVISKTKSLQQDDWTRVRVFAESTDEKSIRLSRAQQKSFTTLTSISNNKDWNITIEDYIRELMVTEDSGPSRSEESRTTTSAQPNYDAFCPILESDDTPADSESARSSVDSRQDPRTRNKRLIGQVLDIIYPTTLRYRVVHITQEDGRRNTHLVLMERSPDTNGRRAPSNIAPATVIIESDDAHYCLSPHRAGGATGLTTLQDMLRFNPGNLNTSLKKGFLVYQLLKAVKGLHENGLIHGNINPSNIYIDENLWISLTGIKCSVPHRPANAFSNAAAERSEYKSLIGIPKAMQEESTVMKWARGEISNFTYLMILNHAAGRRQGDPNVHPIFPWVTDFTGKEIHHGWRDFTKTKFRLNKGDEQLDVTFDGPIPHHITDILSDITYYVYMARQIPIPVLCQFVRSKYEANEYPSSIRRLYEWTPDECIPEFYTDPTIFKSIHADMPDMSLPQWATSPEEFIRIHRDALESDYVSNHLHEWIDLTFGYKLSGPSAIEAKNVALSLSPGQSEFMKHGIIQLFTDPHPKRASNWSLSKSEFFKAQAKARTALEKASKITKRRSFYKPQNDRPQFVEKVSDLLFRPTGPTRSKSLRQQTSSRPTSIIINSNHERDVTSTALTIISPPNNMLSPINQMAQDTNLTSTRPEAMVQFIQSEPIDLSKDLQDAAFTEELDNFEKTFHFGSKYHFMNNDAAKSRIFADSPIRAPDDSIAREQDSFEYMQSWDVYSLGDLFKQIYLAEDVPNNSIAMALRPHMSVADLTESRLMPIAVSGTITAMLKNDWKARPKIDAILQKPIPALSPQSPTIEMFVPSLIGEIYDFLSMFYICPKATQMDLAAKWIDRICMFEDETFEIALPTSRPVLPIELFSASVFNEFLRRFGTSTFLKQLFPYYLDSLTADYTQSEATLDDSSSTSSTVPLENAAVSAPAIDEDAAKKAGVDHVPRLGRVASEAFVGIWYANPQSRLYLIIVGRGIRSIGPILTSKHVMKPFSRLAFKDPMYLPILKLTLSGIANEFGSTFALVQFSHIMHLIDSSSSSFTARTSNTLRNLLGLLGSLVPHMYDTQLVTELKNGGSGQIYRLIEPSPRKPSNRPDTQGSTRLAVSRTALDFILQLSFSLNRHDWEKHIAPILQKYFSGFGPDIEEISTKSSSSIDVQRNEQMMYAYGQLCSCVGQEAMQSMIPASDAIEKLIAARLDSKEFGNSPLRSLGSITAQGKFVLTSSSSTFWQQQKDQQAKDLANAKRTAFSTKDLWSATSASMSKALSLFDSTKSRSPSANSAGSGPSSLPSATSALASVSASTSVSTLAASSTNATSTIGLVMSGKDSSHHYGLGDIRTSDLTSGGQDSAKSPTEILSIGSMSPVLGAGPARKNRQNFGSPGKAKTAARLEQLSNWNRFLSTNQEEMAKSMQFAFNDWKLQGLEGHTSGIRVIGANEYQRTLATGSKDRTVKLWSLDIHRTIENPDYADAGSGCLMTYNGHRRGAVYDLHFATGGGSFGTGDIVASCDGQIHLWEPETGKTVHQFNTGKAPVVTMVPIHRSRYIVAGLVDSTLTFLDSHTHLSLHNWRASSSLGITVKVVTTNPAETLIATGFSNGSVSLLESRTGTLIGNWRASDSEITQMKFYTNDILITSAPADHMVCIWNVHTLALIKSIRGTSEIVSLQIFKDEIITMHHNNSISFTPINDDSLAYTSKFKSSAIRSSISCISILPMNQLLVLGCMEGDLYLYS</sequence>
<dbReference type="Pfam" id="PF02138">
    <property type="entry name" value="Beach"/>
    <property type="match status" value="1"/>
</dbReference>
<dbReference type="PANTHER" id="PTHR46866">
    <property type="entry name" value="GH12955P"/>
    <property type="match status" value="1"/>
</dbReference>
<feature type="region of interest" description="Disordered" evidence="2">
    <location>
        <begin position="684"/>
        <end position="709"/>
    </location>
</feature>
<dbReference type="InterPro" id="IPR015943">
    <property type="entry name" value="WD40/YVTN_repeat-like_dom_sf"/>
</dbReference>
<dbReference type="PANTHER" id="PTHR46866:SF1">
    <property type="entry name" value="GH12955P"/>
    <property type="match status" value="1"/>
</dbReference>
<dbReference type="Gene3D" id="2.130.10.10">
    <property type="entry name" value="YVTN repeat-like/Quinoprotein amine dehydrogenase"/>
    <property type="match status" value="2"/>
</dbReference>
<evidence type="ECO:0000259" key="3">
    <source>
        <dbReference type="PROSITE" id="PS50197"/>
    </source>
</evidence>
<dbReference type="Gene3D" id="1.10.1540.10">
    <property type="entry name" value="BEACH domain"/>
    <property type="match status" value="1"/>
</dbReference>
<dbReference type="SUPFAM" id="SSF81837">
    <property type="entry name" value="BEACH domain"/>
    <property type="match status" value="1"/>
</dbReference>
<dbReference type="PROSITE" id="PS50294">
    <property type="entry name" value="WD_REPEATS_REGION"/>
    <property type="match status" value="1"/>
</dbReference>
<evidence type="ECO:0000256" key="1">
    <source>
        <dbReference type="PROSITE-ProRule" id="PRU00221"/>
    </source>
</evidence>
<evidence type="ECO:0000313" key="4">
    <source>
        <dbReference type="EMBL" id="KAG0308864.1"/>
    </source>
</evidence>
<dbReference type="PROSITE" id="PS50082">
    <property type="entry name" value="WD_REPEATS_2"/>
    <property type="match status" value="1"/>
</dbReference>
<gene>
    <name evidence="4" type="primary">WDR81</name>
    <name evidence="4" type="ORF">BGZ97_013231</name>
</gene>
<dbReference type="Proteomes" id="UP000823405">
    <property type="component" value="Unassembled WGS sequence"/>
</dbReference>
<name>A0A9P6UKU0_9FUNG</name>